<organism evidence="4 5">
    <name type="scientific">Zalerion maritima</name>
    <dbReference type="NCBI Taxonomy" id="339359"/>
    <lineage>
        <taxon>Eukaryota</taxon>
        <taxon>Fungi</taxon>
        <taxon>Dikarya</taxon>
        <taxon>Ascomycota</taxon>
        <taxon>Pezizomycotina</taxon>
        <taxon>Sordariomycetes</taxon>
        <taxon>Lulworthiomycetidae</taxon>
        <taxon>Lulworthiales</taxon>
        <taxon>Lulworthiaceae</taxon>
        <taxon>Zalerion</taxon>
    </lineage>
</organism>
<evidence type="ECO:0000313" key="5">
    <source>
        <dbReference type="Proteomes" id="UP001201980"/>
    </source>
</evidence>
<dbReference type="GO" id="GO:0005634">
    <property type="term" value="C:nucleus"/>
    <property type="evidence" value="ECO:0007669"/>
    <property type="project" value="InterPro"/>
</dbReference>
<dbReference type="FunFam" id="3.40.50.11210:FF:000007">
    <property type="entry name" value="Tuberous sclerosis 2"/>
    <property type="match status" value="1"/>
</dbReference>
<feature type="domain" description="Rap-GAP" evidence="3">
    <location>
        <begin position="1278"/>
        <end position="1516"/>
    </location>
</feature>
<dbReference type="PANTHER" id="PTHR10063:SF0">
    <property type="entry name" value="TUBERIN"/>
    <property type="match status" value="1"/>
</dbReference>
<dbReference type="Pfam" id="PF11864">
    <property type="entry name" value="DUF3384"/>
    <property type="match status" value="1"/>
</dbReference>
<name>A0AAD5WS25_9PEZI</name>
<protein>
    <recommendedName>
        <fullName evidence="3">Rap-GAP domain-containing protein</fullName>
    </recommendedName>
</protein>
<dbReference type="GO" id="GO:0051056">
    <property type="term" value="P:regulation of small GTPase mediated signal transduction"/>
    <property type="evidence" value="ECO:0007669"/>
    <property type="project" value="InterPro"/>
</dbReference>
<sequence>MLRFIASLGQQPESPDEAPMTPPTGDVSQTPESRSAGGLTSVFRGLTGSRLVRSPPPQASSTTSPTTANPILGEGSNVSPPNPNYLSPAHLEFFETLKTGTPNDRVAAANSLRYAISDYAPGCVLSVWEAGKDLIDASKSSAARAAGWELLTECVKHPDSTDLERKEYFETISRDAHLDDFHLQLAALVDLTKNGRDLSGFDYDVIPLLAEWLEKVFETVRAARKAATKGIKKGKPVPATGEDKNLAQLFNFIMDIIKFNFNVAKEAAVSALLDGVINICNATSHEEDLTACISVINSIVTFGAIPNDKLKPCVQVLSSIYCFVPQLQKVAWHTLGILCRLHNGQETVRILLAILRNPPKAPPMDSNRGARDVRGALSVLQKLLSKTTEKGYPPVPVVLLMEGLAMVVKTYSSMTTRTSVLSVINSLFANGSQRPHHSVVEEDWSELLDIAAKCASVLPTSTGDGYDSGFLAPSASDSKHREQVKLLNDELTLAISHVEYFLRGDQSDFTQRHSCVSFLTSVHQFLPDSAARIIMDYLKEFRCCMPSDNKWESNLHLVMSSFFKNQRYNTETRLQAMAIVRESYDMVEIVADQLEEGATTKFVKSIFAEISEESDIAVLREALDLVVMMAVSAPMSLFEFIIDSLRIIVNNDRLRSPISPPTNVVLGSNPGLGEAGSETPLKSPSDIITTAYVRIFMQTMHSDSAKTVRIYNLLVNIAKSRACETDARLTAMKLLFRLRADWGNNIFLVPCTYSERMASYLCRTKASLARRRKEDHAQRSRPSARPARGVSFGTHGQAADRNTPTRSSSGAKPPPPRYQQLWMLPDADALPEEVSAKSSPILLSHADDSAKTRTKKQTILNMASWLDALLYLLQQGSDWEVYSFVLVHLPSQLSNHAIFRDAIPQIQDLRKIICDRIKTSGFQEPPDVIGLRKSDVALCLFQLLSTIISYHNHFQKTDEDEIVASFLLGLNIWDRSYRCCIHAIAVCAHELPMSTSKSLVPILNRMAQIISQPVVSIHILEFLACLSRMPALYSHFREEEYRIVFGICFRYLQYVRDKKQSQRVSISVPPTPATAAHTNGTDASLNNPNASEDLPQYVYALAYHVITFWFHQIRLPDRASYVHMITKQLFSDVDGTNTIEEQAETTIDFMQRIAFADNDESIADPLFTEERFGPINTKSWIVGQSIVTIRQAASSGWSQITKRQASGTSSFTIRESLKPPPPHQVQSQPHTNREGKLLTNVDILPSHLMVHLFNIAPQTESVLRPIPLPDNDNVKRSLRLFDHSSTVDNHKVGVIYIGDGQTKETEILANVSGSREYVEFLNGLGTLTRLKSSNFNTAGLDREYDTDGKYTFCWRDKVTEIVFHVTTQMPTNLDHDAQCINKKKHIGNDYVNIIFNDSGLPFYFDTFPGDFNFVKIVITPESRASFTASRAKSMDGMQQTFYKVHVMSKPGFPEISPASETKMVSLESLPEFVRLLALNASVFSNVWANRDGEHISSWRGRLRDIKRLREKYAPKPTTTSAAGGITPTGISPSPPGTSLGVMGGDPTRGAMAAAAGTGPGSIRDSFGSFRRSSVATFFTNTSEQTSHRSSVLSTTNTADTELIPSSGMESIVETLDFSRWA</sequence>
<dbReference type="SUPFAM" id="SSF111347">
    <property type="entry name" value="Rap/Ran-GAP"/>
    <property type="match status" value="1"/>
</dbReference>
<dbReference type="SUPFAM" id="SSF48371">
    <property type="entry name" value="ARM repeat"/>
    <property type="match status" value="2"/>
</dbReference>
<feature type="region of interest" description="Disordered" evidence="2">
    <location>
        <begin position="1208"/>
        <end position="1233"/>
    </location>
</feature>
<dbReference type="GO" id="GO:0032007">
    <property type="term" value="P:negative regulation of TOR signaling"/>
    <property type="evidence" value="ECO:0007669"/>
    <property type="project" value="TreeGrafter"/>
</dbReference>
<dbReference type="GO" id="GO:0033596">
    <property type="term" value="C:TSC1-TSC2 complex"/>
    <property type="evidence" value="ECO:0007669"/>
    <property type="project" value="TreeGrafter"/>
</dbReference>
<evidence type="ECO:0000256" key="2">
    <source>
        <dbReference type="SAM" id="MobiDB-lite"/>
    </source>
</evidence>
<evidence type="ECO:0000256" key="1">
    <source>
        <dbReference type="ARBA" id="ARBA00022468"/>
    </source>
</evidence>
<dbReference type="GO" id="GO:0005096">
    <property type="term" value="F:GTPase activator activity"/>
    <property type="evidence" value="ECO:0007669"/>
    <property type="project" value="UniProtKB-KW"/>
</dbReference>
<reference evidence="4" key="1">
    <citation type="submission" date="2022-07" db="EMBL/GenBank/DDBJ databases">
        <title>Draft genome sequence of Zalerion maritima ATCC 34329, a (micro)plastics degrading marine fungus.</title>
        <authorList>
            <person name="Paco A."/>
            <person name="Goncalves M.F.M."/>
            <person name="Rocha-Santos T.A.P."/>
            <person name="Alves A."/>
        </authorList>
    </citation>
    <scope>NUCLEOTIDE SEQUENCE</scope>
    <source>
        <strain evidence="4">ATCC 34329</strain>
    </source>
</reference>
<dbReference type="EMBL" id="JAKWBI020000131">
    <property type="protein sequence ID" value="KAJ2901926.1"/>
    <property type="molecule type" value="Genomic_DNA"/>
</dbReference>
<accession>A0AAD5WS25</accession>
<dbReference type="Pfam" id="PF02145">
    <property type="entry name" value="Rap_GAP"/>
    <property type="match status" value="1"/>
</dbReference>
<dbReference type="Proteomes" id="UP001201980">
    <property type="component" value="Unassembled WGS sequence"/>
</dbReference>
<dbReference type="Gene3D" id="3.40.50.11210">
    <property type="entry name" value="Rap/Ran-GAP"/>
    <property type="match status" value="1"/>
</dbReference>
<dbReference type="InterPro" id="IPR027107">
    <property type="entry name" value="Tuberin/Ral-act_asu"/>
</dbReference>
<evidence type="ECO:0000259" key="3">
    <source>
        <dbReference type="PROSITE" id="PS50085"/>
    </source>
</evidence>
<dbReference type="InterPro" id="IPR000331">
    <property type="entry name" value="Rap/Ran_GAP_dom"/>
</dbReference>
<comment type="caution">
    <text evidence="4">The sequence shown here is derived from an EMBL/GenBank/DDBJ whole genome shotgun (WGS) entry which is preliminary data.</text>
</comment>
<feature type="region of interest" description="Disordered" evidence="2">
    <location>
        <begin position="771"/>
        <end position="818"/>
    </location>
</feature>
<evidence type="ECO:0000313" key="4">
    <source>
        <dbReference type="EMBL" id="KAJ2901926.1"/>
    </source>
</evidence>
<keyword evidence="1" id="KW-0343">GTPase activation</keyword>
<feature type="compositionally biased region" description="Low complexity" evidence="2">
    <location>
        <begin position="59"/>
        <end position="68"/>
    </location>
</feature>
<feature type="compositionally biased region" description="Polar residues" evidence="2">
    <location>
        <begin position="800"/>
        <end position="810"/>
    </location>
</feature>
<dbReference type="InterPro" id="IPR018515">
    <property type="entry name" value="Tuberin-type_domain"/>
</dbReference>
<gene>
    <name evidence="4" type="ORF">MKZ38_001227</name>
</gene>
<dbReference type="InterPro" id="IPR016024">
    <property type="entry name" value="ARM-type_fold"/>
</dbReference>
<feature type="region of interest" description="Disordered" evidence="2">
    <location>
        <begin position="1"/>
        <end position="84"/>
    </location>
</feature>
<dbReference type="PROSITE" id="PS50085">
    <property type="entry name" value="RAPGAP"/>
    <property type="match status" value="1"/>
</dbReference>
<feature type="region of interest" description="Disordered" evidence="2">
    <location>
        <begin position="1514"/>
        <end position="1537"/>
    </location>
</feature>
<dbReference type="Pfam" id="PF03542">
    <property type="entry name" value="Tuberin"/>
    <property type="match status" value="1"/>
</dbReference>
<dbReference type="PANTHER" id="PTHR10063">
    <property type="entry name" value="TUBERIN"/>
    <property type="match status" value="1"/>
</dbReference>
<proteinExistence type="predicted"/>
<keyword evidence="5" id="KW-1185">Reference proteome</keyword>
<dbReference type="InterPro" id="IPR024584">
    <property type="entry name" value="Tuberin_N"/>
</dbReference>
<dbReference type="InterPro" id="IPR035974">
    <property type="entry name" value="Rap/Ran-GAP_sf"/>
</dbReference>